<name>S9TEF1_9TRYP</name>
<protein>
    <recommendedName>
        <fullName evidence="2">DUF7759 domain-containing protein</fullName>
    </recommendedName>
</protein>
<gene>
    <name evidence="3" type="ORF">STCU_11264</name>
</gene>
<dbReference type="Proteomes" id="UP000015354">
    <property type="component" value="Unassembled WGS sequence"/>
</dbReference>
<evidence type="ECO:0000259" key="2">
    <source>
        <dbReference type="Pfam" id="PF24945"/>
    </source>
</evidence>
<feature type="region of interest" description="Disordered" evidence="1">
    <location>
        <begin position="27"/>
        <end position="48"/>
    </location>
</feature>
<evidence type="ECO:0000313" key="3">
    <source>
        <dbReference type="EMBL" id="EPY16432.1"/>
    </source>
</evidence>
<dbReference type="AlphaFoldDB" id="S9TEF1"/>
<evidence type="ECO:0000256" key="1">
    <source>
        <dbReference type="SAM" id="MobiDB-lite"/>
    </source>
</evidence>
<proteinExistence type="predicted"/>
<dbReference type="PANTHER" id="PTHR42262">
    <property type="entry name" value="PDZ DOMAIN-CONTAINING PROTEIN-RELATED"/>
    <property type="match status" value="1"/>
</dbReference>
<evidence type="ECO:0000313" key="4">
    <source>
        <dbReference type="Proteomes" id="UP000015354"/>
    </source>
</evidence>
<sequence length="178" mass="19799">MDQPLLNLKTTAEVVMEERMRQKTVKLTRTKTTTSAAAEREDAPPRSRTVGIAELMAAPPLVFDNKITVNAFDGTTLELERPSLDQTWDIKLATSGDDILITQLPPLAKNLHNPAFSPKTIVTHPYLRSLGTDQSGRISYVVDSVNGKDTTLMSRKEKAALLNTIKKNVNIKFGLRRR</sequence>
<dbReference type="InterPro" id="IPR056661">
    <property type="entry name" value="DUF7759"/>
</dbReference>
<dbReference type="EMBL" id="ATMH01011174">
    <property type="protein sequence ID" value="EPY16432.1"/>
    <property type="molecule type" value="Genomic_DNA"/>
</dbReference>
<feature type="domain" description="DUF7759" evidence="2">
    <location>
        <begin position="57"/>
        <end position="176"/>
    </location>
</feature>
<reference evidence="3 4" key="1">
    <citation type="journal article" date="2013" name="PLoS ONE">
        <title>Predicting the Proteins of Angomonas deanei, Strigomonas culicis and Their Respective Endosymbionts Reveals New Aspects of the Trypanosomatidae Family.</title>
        <authorList>
            <person name="Motta M.C."/>
            <person name="Martins A.C."/>
            <person name="de Souza S.S."/>
            <person name="Catta-Preta C.M."/>
            <person name="Silva R."/>
            <person name="Klein C.C."/>
            <person name="de Almeida L.G."/>
            <person name="de Lima Cunha O."/>
            <person name="Ciapina L.P."/>
            <person name="Brocchi M."/>
            <person name="Colabardini A.C."/>
            <person name="de Araujo Lima B."/>
            <person name="Machado C.R."/>
            <person name="de Almeida Soares C.M."/>
            <person name="Probst C.M."/>
            <person name="de Menezes C.B."/>
            <person name="Thompson C.E."/>
            <person name="Bartholomeu D.C."/>
            <person name="Gradia D.F."/>
            <person name="Pavoni D.P."/>
            <person name="Grisard E.C."/>
            <person name="Fantinatti-Garboggini F."/>
            <person name="Marchini F.K."/>
            <person name="Rodrigues-Luiz G.F."/>
            <person name="Wagner G."/>
            <person name="Goldman G.H."/>
            <person name="Fietto J.L."/>
            <person name="Elias M.C."/>
            <person name="Goldman M.H."/>
            <person name="Sagot M.F."/>
            <person name="Pereira M."/>
            <person name="Stoco P.H."/>
            <person name="de Mendonca-Neto R.P."/>
            <person name="Teixeira S.M."/>
            <person name="Maciel T.E."/>
            <person name="de Oliveira Mendes T.A."/>
            <person name="Urmenyi T.P."/>
            <person name="de Souza W."/>
            <person name="Schenkman S."/>
            <person name="de Vasconcelos A.T."/>
        </authorList>
    </citation>
    <scope>NUCLEOTIDE SEQUENCE [LARGE SCALE GENOMIC DNA]</scope>
</reference>
<comment type="caution">
    <text evidence="3">The sequence shown here is derived from an EMBL/GenBank/DDBJ whole genome shotgun (WGS) entry which is preliminary data.</text>
</comment>
<dbReference type="OrthoDB" id="273559at2759"/>
<accession>S9TEF1</accession>
<dbReference type="Pfam" id="PF24945">
    <property type="entry name" value="DUF7759"/>
    <property type="match status" value="1"/>
</dbReference>
<keyword evidence="4" id="KW-1185">Reference proteome</keyword>
<organism evidence="3 4">
    <name type="scientific">Strigomonas culicis</name>
    <dbReference type="NCBI Taxonomy" id="28005"/>
    <lineage>
        <taxon>Eukaryota</taxon>
        <taxon>Discoba</taxon>
        <taxon>Euglenozoa</taxon>
        <taxon>Kinetoplastea</taxon>
        <taxon>Metakinetoplastina</taxon>
        <taxon>Trypanosomatida</taxon>
        <taxon>Trypanosomatidae</taxon>
        <taxon>Strigomonadinae</taxon>
        <taxon>Strigomonas</taxon>
    </lineage>
</organism>
<dbReference type="PANTHER" id="PTHR42262:SF1">
    <property type="match status" value="1"/>
</dbReference>